<name>A0A7W7MPH3_9ACTN</name>
<organism evidence="1 2">
    <name type="scientific">Actinoplanes digitatis</name>
    <dbReference type="NCBI Taxonomy" id="1868"/>
    <lineage>
        <taxon>Bacteria</taxon>
        <taxon>Bacillati</taxon>
        <taxon>Actinomycetota</taxon>
        <taxon>Actinomycetes</taxon>
        <taxon>Micromonosporales</taxon>
        <taxon>Micromonosporaceae</taxon>
        <taxon>Actinoplanes</taxon>
    </lineage>
</organism>
<sequence length="217" mass="23078">MSAAQLPQTPGMALCQAPCPVPLVLAAELVTLDGVISGCGAVTHGGQLTAGEELKLPHVFIISEPPTFVLSDPLSIMPTLSAASIDKEMAAYLDERRNRRRVGPLACHAPPGVQIPSGPQTPLPAFALGADQKAVVEHSRIPESGDHAGLLSVGGHRAILVARRRQSRPVGAFLRGLRWPLMSCGQRADIAAHVDAALLRDDWHKVKRLTTRELNQA</sequence>
<comment type="caution">
    <text evidence="1">The sequence shown here is derived from an EMBL/GenBank/DDBJ whole genome shotgun (WGS) entry which is preliminary data.</text>
</comment>
<proteinExistence type="predicted"/>
<reference evidence="1 2" key="1">
    <citation type="submission" date="2020-08" db="EMBL/GenBank/DDBJ databases">
        <title>Sequencing the genomes of 1000 actinobacteria strains.</title>
        <authorList>
            <person name="Klenk H.-P."/>
        </authorList>
    </citation>
    <scope>NUCLEOTIDE SEQUENCE [LARGE SCALE GENOMIC DNA]</scope>
    <source>
        <strain evidence="1 2">DSM 43149</strain>
    </source>
</reference>
<gene>
    <name evidence="1" type="ORF">BJ971_002697</name>
</gene>
<dbReference type="Proteomes" id="UP000578112">
    <property type="component" value="Unassembled WGS sequence"/>
</dbReference>
<accession>A0A7W7MPH3</accession>
<protein>
    <submittedName>
        <fullName evidence="1">Uncharacterized protein</fullName>
    </submittedName>
</protein>
<evidence type="ECO:0000313" key="2">
    <source>
        <dbReference type="Proteomes" id="UP000578112"/>
    </source>
</evidence>
<dbReference type="AlphaFoldDB" id="A0A7W7MPH3"/>
<dbReference type="EMBL" id="JACHNH010000001">
    <property type="protein sequence ID" value="MBB4762141.1"/>
    <property type="molecule type" value="Genomic_DNA"/>
</dbReference>
<evidence type="ECO:0000313" key="1">
    <source>
        <dbReference type="EMBL" id="MBB4762141.1"/>
    </source>
</evidence>
<dbReference type="RefSeq" id="WP_184993043.1">
    <property type="nucleotide sequence ID" value="NZ_BOMK01000047.1"/>
</dbReference>
<keyword evidence="2" id="KW-1185">Reference proteome</keyword>